<evidence type="ECO:0000256" key="1">
    <source>
        <dbReference type="ARBA" id="ARBA00004496"/>
    </source>
</evidence>
<evidence type="ECO:0000256" key="5">
    <source>
        <dbReference type="ARBA" id="ARBA00047639"/>
    </source>
</evidence>
<feature type="binding site" evidence="7">
    <location>
        <begin position="277"/>
        <end position="278"/>
    </location>
    <ligand>
        <name>L-histidine</name>
        <dbReference type="ChEBI" id="CHEBI:57595"/>
    </ligand>
</feature>
<dbReference type="InterPro" id="IPR036621">
    <property type="entry name" value="Anticodon-bd_dom_sf"/>
</dbReference>
<dbReference type="InterPro" id="IPR041715">
    <property type="entry name" value="HisRS-like_core"/>
</dbReference>
<evidence type="ECO:0000256" key="7">
    <source>
        <dbReference type="PIRSR" id="PIRSR001549-1"/>
    </source>
</evidence>
<evidence type="ECO:0000313" key="9">
    <source>
        <dbReference type="EMBL" id="WEU40988.1"/>
    </source>
</evidence>
<dbReference type="GO" id="GO:0005524">
    <property type="term" value="F:ATP binding"/>
    <property type="evidence" value="ECO:0007669"/>
    <property type="project" value="UniProtKB-UniRule"/>
</dbReference>
<dbReference type="Proteomes" id="UP000186851">
    <property type="component" value="Chromosome"/>
</dbReference>
<dbReference type="GO" id="GO:0004821">
    <property type="term" value="F:histidine-tRNA ligase activity"/>
    <property type="evidence" value="ECO:0007669"/>
    <property type="project" value="UniProtKB-UniRule"/>
</dbReference>
<keyword evidence="6 9" id="KW-0436">Ligase</keyword>
<dbReference type="InterPro" id="IPR015807">
    <property type="entry name" value="His-tRNA-ligase"/>
</dbReference>
<dbReference type="InterPro" id="IPR004516">
    <property type="entry name" value="HisRS/HisZ"/>
</dbReference>
<feature type="binding site" evidence="7">
    <location>
        <position position="273"/>
    </location>
    <ligand>
        <name>L-histidine</name>
        <dbReference type="ChEBI" id="CHEBI:57595"/>
    </ligand>
</feature>
<dbReference type="KEGG" id="oyw:OdinLCB4_003550"/>
<evidence type="ECO:0000256" key="3">
    <source>
        <dbReference type="ARBA" id="ARBA00022490"/>
    </source>
</evidence>
<keyword evidence="6" id="KW-0648">Protein biosynthesis</keyword>
<dbReference type="EMBL" id="CP091871">
    <property type="protein sequence ID" value="WEU40988.1"/>
    <property type="molecule type" value="Genomic_DNA"/>
</dbReference>
<dbReference type="CDD" id="cd00773">
    <property type="entry name" value="HisRS-like_core"/>
    <property type="match status" value="1"/>
</dbReference>
<gene>
    <name evidence="6 9" type="primary">hisS</name>
    <name evidence="9" type="ORF">OdinLCB4_003550</name>
</gene>
<dbReference type="HAMAP" id="MF_00125">
    <property type="entry name" value="HisZ"/>
    <property type="match status" value="1"/>
</dbReference>
<comment type="subcellular location">
    <subcellularLocation>
        <location evidence="1 6">Cytoplasm</location>
    </subcellularLocation>
</comment>
<dbReference type="EC" id="6.1.1.21" evidence="6"/>
<dbReference type="Gene3D" id="3.40.50.800">
    <property type="entry name" value="Anticodon-binding domain"/>
    <property type="match status" value="1"/>
</dbReference>
<dbReference type="GO" id="GO:0000105">
    <property type="term" value="P:L-histidine biosynthetic process"/>
    <property type="evidence" value="ECO:0007669"/>
    <property type="project" value="InterPro"/>
</dbReference>
<dbReference type="InterPro" id="IPR004154">
    <property type="entry name" value="Anticodon-bd"/>
</dbReference>
<name>A0AAF0IBQ8_ODILC</name>
<keyword evidence="4 6" id="KW-0547">Nucleotide-binding</keyword>
<dbReference type="PANTHER" id="PTHR43707">
    <property type="entry name" value="HISTIDYL-TRNA SYNTHETASE"/>
    <property type="match status" value="1"/>
</dbReference>
<dbReference type="NCBIfam" id="TIGR00442">
    <property type="entry name" value="hisS"/>
    <property type="match status" value="1"/>
</dbReference>
<evidence type="ECO:0000313" key="10">
    <source>
        <dbReference type="Proteomes" id="UP000186851"/>
    </source>
</evidence>
<sequence>MSKTFRTVRGMRDYLKEDKWKLNYVNNIVRELYYKYNYDEVSTPIVEFFDLVAAKAGAEIREKMYVFEDKGGRLLALRPEMTAPIARLYIENLMRSSPKPVRLGYIGTCYRYDNPQRGRYREFWQAGFELFGSDYPESDIEILNIAYDLMLKLGFTDFKIRIGHIGVLRSFFNIIKISEELQDSILGSLDKKEFDKIDEIMKENNIPENIMELFYGILKLRGDDYTNIISQLKSLLSGYPEVLKEVEKFTILIQLLSKLDIIKKIEVDMSLARGLEYYTGLIFEIFVEGLEIAVGGGGRYDKLVELFGGERTPAVGFAAGIDRLIIAMEDKGLFRKSSERKILITPLTPEQIPACFIAARKVRELGYKTEVDVLRRNIKRALSYAVSNNYSFIIFIGEKEERENKVTVKKLDSGEQHTINIDDISKILMPVVSLY</sequence>
<feature type="binding site" evidence="7">
    <location>
        <position position="125"/>
    </location>
    <ligand>
        <name>L-histidine</name>
        <dbReference type="ChEBI" id="CHEBI:57595"/>
    </ligand>
</feature>
<reference evidence="9" key="1">
    <citation type="journal article" date="2017" name="Nature">
        <title>Asgard archaea illuminate the origin of eukaryotic cellular complexity.</title>
        <authorList>
            <person name="Zaremba-Niedzwiedzka K."/>
            <person name="Caceres E.F."/>
            <person name="Saw J.H."/>
            <person name="Backstrom D."/>
            <person name="Juzokaite L."/>
            <person name="Vancaester E."/>
            <person name="Seitz K.W."/>
            <person name="Anantharaman K."/>
            <person name="Starnawski P."/>
            <person name="Kjeldsen K.U."/>
            <person name="Scott M.B."/>
            <person name="Nunoura T."/>
            <person name="Banfield J.F."/>
            <person name="Schramm A."/>
            <person name="Baker B.J."/>
            <person name="Spang A."/>
            <person name="Ettema T.J.G."/>
        </authorList>
    </citation>
    <scope>NUCLEOTIDE SEQUENCE</scope>
    <source>
        <strain evidence="9">LCB_4</strain>
    </source>
</reference>
<dbReference type="SUPFAM" id="SSF52954">
    <property type="entry name" value="Class II aaRS ABD-related"/>
    <property type="match status" value="1"/>
</dbReference>
<feature type="binding site" evidence="7">
    <location>
        <begin position="80"/>
        <end position="82"/>
    </location>
    <ligand>
        <name>L-histidine</name>
        <dbReference type="ChEBI" id="CHEBI:57595"/>
    </ligand>
</feature>
<reference evidence="9" key="2">
    <citation type="journal article" date="2022" name="Nat. Microbiol.">
        <title>A closed Candidatus Odinarchaeum chromosome exposes Asgard archaeal viruses.</title>
        <authorList>
            <person name="Tamarit D."/>
            <person name="Caceres E.F."/>
            <person name="Krupovic M."/>
            <person name="Nijland R."/>
            <person name="Eme L."/>
            <person name="Robinson N.P."/>
            <person name="Ettema T.J.G."/>
        </authorList>
    </citation>
    <scope>NUCLEOTIDE SEQUENCE</scope>
    <source>
        <strain evidence="9">LCB_4</strain>
    </source>
</reference>
<dbReference type="PROSITE" id="PS50862">
    <property type="entry name" value="AA_TRNA_LIGASE_II"/>
    <property type="match status" value="1"/>
</dbReference>
<dbReference type="AlphaFoldDB" id="A0AAF0IBQ8"/>
<feature type="binding site" evidence="7">
    <location>
        <position position="129"/>
    </location>
    <ligand>
        <name>L-histidine</name>
        <dbReference type="ChEBI" id="CHEBI:57595"/>
    </ligand>
</feature>
<dbReference type="GO" id="GO:0006427">
    <property type="term" value="P:histidyl-tRNA aminoacylation"/>
    <property type="evidence" value="ECO:0007669"/>
    <property type="project" value="UniProtKB-UniRule"/>
</dbReference>
<dbReference type="InterPro" id="IPR045864">
    <property type="entry name" value="aa-tRNA-synth_II/BPL/LPL"/>
</dbReference>
<comment type="similarity">
    <text evidence="2 6">Belongs to the class-II aminoacyl-tRNA synthetase family.</text>
</comment>
<keyword evidence="6" id="KW-0030">Aminoacyl-tRNA synthetase</keyword>
<dbReference type="HAMAP" id="MF_00127">
    <property type="entry name" value="His_tRNA_synth"/>
    <property type="match status" value="1"/>
</dbReference>
<dbReference type="Pfam" id="PF13393">
    <property type="entry name" value="tRNA-synt_His"/>
    <property type="match status" value="1"/>
</dbReference>
<evidence type="ECO:0000256" key="2">
    <source>
        <dbReference type="ARBA" id="ARBA00008226"/>
    </source>
</evidence>
<organism evidence="9 10">
    <name type="scientific">Odinarchaeota yellowstonii (strain LCB_4)</name>
    <dbReference type="NCBI Taxonomy" id="1841599"/>
    <lineage>
        <taxon>Archaea</taxon>
        <taxon>Promethearchaeati</taxon>
        <taxon>Candidatus Odinarchaeota</taxon>
        <taxon>Candidatus Odinarchaeia</taxon>
        <taxon>Candidatus Odinarchaeales</taxon>
        <taxon>Candidatus Odinarchaeaceae</taxon>
        <taxon>Candidatus Odinarchaeum</taxon>
    </lineage>
</organism>
<evidence type="ECO:0000259" key="8">
    <source>
        <dbReference type="PROSITE" id="PS50862"/>
    </source>
</evidence>
<dbReference type="PANTHER" id="PTHR43707:SF1">
    <property type="entry name" value="HISTIDINE--TRNA LIGASE, MITOCHONDRIAL-RELATED"/>
    <property type="match status" value="1"/>
</dbReference>
<dbReference type="NCBIfam" id="TIGR00443">
    <property type="entry name" value="hisZ_biosyn_reg"/>
    <property type="match status" value="1"/>
</dbReference>
<comment type="catalytic activity">
    <reaction evidence="5 6">
        <text>tRNA(His) + L-histidine + ATP = L-histidyl-tRNA(His) + AMP + diphosphate + H(+)</text>
        <dbReference type="Rhea" id="RHEA:17313"/>
        <dbReference type="Rhea" id="RHEA-COMP:9665"/>
        <dbReference type="Rhea" id="RHEA-COMP:9689"/>
        <dbReference type="ChEBI" id="CHEBI:15378"/>
        <dbReference type="ChEBI" id="CHEBI:30616"/>
        <dbReference type="ChEBI" id="CHEBI:33019"/>
        <dbReference type="ChEBI" id="CHEBI:57595"/>
        <dbReference type="ChEBI" id="CHEBI:78442"/>
        <dbReference type="ChEBI" id="CHEBI:78527"/>
        <dbReference type="ChEBI" id="CHEBI:456215"/>
        <dbReference type="EC" id="6.1.1.21"/>
    </reaction>
</comment>
<keyword evidence="3 6" id="KW-0963">Cytoplasm</keyword>
<protein>
    <recommendedName>
        <fullName evidence="6">Histidine--tRNA ligase</fullName>
        <ecNumber evidence="6">6.1.1.21</ecNumber>
    </recommendedName>
    <alternativeName>
        <fullName evidence="6">Histidyl-tRNA synthetase</fullName>
        <shortName evidence="6">HisRS</shortName>
    </alternativeName>
</protein>
<dbReference type="InterPro" id="IPR006195">
    <property type="entry name" value="aa-tRNA-synth_II"/>
</dbReference>
<feature type="domain" description="Aminoacyl-transfer RNA synthetases class-II family profile" evidence="8">
    <location>
        <begin position="25"/>
        <end position="346"/>
    </location>
</feature>
<accession>A0AAF0IBQ8</accession>
<dbReference type="Gene3D" id="3.30.930.10">
    <property type="entry name" value="Bira Bifunctional Protein, Domain 2"/>
    <property type="match status" value="1"/>
</dbReference>
<dbReference type="Pfam" id="PF03129">
    <property type="entry name" value="HGTP_anticodon"/>
    <property type="match status" value="1"/>
</dbReference>
<dbReference type="SUPFAM" id="SSF55681">
    <property type="entry name" value="Class II aaRS and biotin synthetases"/>
    <property type="match status" value="1"/>
</dbReference>
<proteinExistence type="inferred from homology"/>
<feature type="binding site" evidence="7">
    <location>
        <position position="111"/>
    </location>
    <ligand>
        <name>L-histidine</name>
        <dbReference type="ChEBI" id="CHEBI:57595"/>
    </ligand>
</feature>
<evidence type="ECO:0000256" key="6">
    <source>
        <dbReference type="HAMAP-Rule" id="MF_00127"/>
    </source>
</evidence>
<dbReference type="InterPro" id="IPR004517">
    <property type="entry name" value="HisZ"/>
</dbReference>
<keyword evidence="6" id="KW-0067">ATP-binding</keyword>
<dbReference type="GO" id="GO:0005737">
    <property type="term" value="C:cytoplasm"/>
    <property type="evidence" value="ECO:0007669"/>
    <property type="project" value="UniProtKB-SubCell"/>
</dbReference>
<evidence type="ECO:0000256" key="4">
    <source>
        <dbReference type="ARBA" id="ARBA00022741"/>
    </source>
</evidence>
<dbReference type="PIRSF" id="PIRSF001549">
    <property type="entry name" value="His-tRNA_synth"/>
    <property type="match status" value="1"/>
</dbReference>